<evidence type="ECO:0000313" key="3">
    <source>
        <dbReference type="Proteomes" id="UP000298340"/>
    </source>
</evidence>
<evidence type="ECO:0000313" key="2">
    <source>
        <dbReference type="EMBL" id="TEB41052.1"/>
    </source>
</evidence>
<gene>
    <name evidence="2" type="ORF">D0809_27485</name>
</gene>
<evidence type="ECO:0000256" key="1">
    <source>
        <dbReference type="ARBA" id="ARBA00022729"/>
    </source>
</evidence>
<dbReference type="EMBL" id="QWDN01000618">
    <property type="protein sequence ID" value="TEB41052.1"/>
    <property type="molecule type" value="Genomic_DNA"/>
</dbReference>
<accession>A0A4Y7U5I7</accession>
<dbReference type="InterPro" id="IPR026444">
    <property type="entry name" value="Secre_tail"/>
</dbReference>
<dbReference type="Proteomes" id="UP000298340">
    <property type="component" value="Unassembled WGS sequence"/>
</dbReference>
<reference evidence="2 3" key="1">
    <citation type="journal article" date="2018" name="Syst. Appl. Microbiol.">
        <title>Flavobacterium circumlabens sp. nov. and Flavobacterium cupreum sp. nov., two psychrotrophic species isolated from Antarctic environmental samples.</title>
        <authorList>
            <person name="Kralova S."/>
            <person name="Busse H.J."/>
            <person name="Svec P."/>
            <person name="Maslanova I."/>
            <person name="Stankova E."/>
            <person name="Bartak M."/>
            <person name="Sedlacek I."/>
        </authorList>
    </citation>
    <scope>NUCLEOTIDE SEQUENCE [LARGE SCALE GENOMIC DNA]</scope>
    <source>
        <strain evidence="2 3">CCM 8828</strain>
    </source>
</reference>
<keyword evidence="1" id="KW-0732">Signal</keyword>
<organism evidence="2 3">
    <name type="scientific">Flavobacterium circumlabens</name>
    <dbReference type="NCBI Taxonomy" id="2133765"/>
    <lineage>
        <taxon>Bacteria</taxon>
        <taxon>Pseudomonadati</taxon>
        <taxon>Bacteroidota</taxon>
        <taxon>Flavobacteriia</taxon>
        <taxon>Flavobacteriales</taxon>
        <taxon>Flavobacteriaceae</taxon>
        <taxon>Flavobacterium</taxon>
    </lineage>
</organism>
<dbReference type="AlphaFoldDB" id="A0A4Y7U5I7"/>
<feature type="non-terminal residue" evidence="2">
    <location>
        <position position="1"/>
    </location>
</feature>
<proteinExistence type="predicted"/>
<dbReference type="NCBIfam" id="TIGR04183">
    <property type="entry name" value="Por_Secre_tail"/>
    <property type="match status" value="1"/>
</dbReference>
<sequence>VAVQKISDNSLNVSGLKTGIYLIVLDQDGKRTVKRFIKK</sequence>
<protein>
    <submittedName>
        <fullName evidence="2">T9SS C-terminal target domain-containing protein</fullName>
    </submittedName>
</protein>
<comment type="caution">
    <text evidence="2">The sequence shown here is derived from an EMBL/GenBank/DDBJ whole genome shotgun (WGS) entry which is preliminary data.</text>
</comment>
<name>A0A4Y7U5I7_9FLAO</name>